<proteinExistence type="predicted"/>
<dbReference type="EMBL" id="BAABGT010000069">
    <property type="protein sequence ID" value="GAA4551681.1"/>
    <property type="molecule type" value="Genomic_DNA"/>
</dbReference>
<protein>
    <submittedName>
        <fullName evidence="2">Uncharacterized protein</fullName>
    </submittedName>
</protein>
<organism evidence="2 3">
    <name type="scientific">Pseudonocardia xishanensis</name>
    <dbReference type="NCBI Taxonomy" id="630995"/>
    <lineage>
        <taxon>Bacteria</taxon>
        <taxon>Bacillati</taxon>
        <taxon>Actinomycetota</taxon>
        <taxon>Actinomycetes</taxon>
        <taxon>Pseudonocardiales</taxon>
        <taxon>Pseudonocardiaceae</taxon>
        <taxon>Pseudonocardia</taxon>
    </lineage>
</organism>
<feature type="transmembrane region" description="Helical" evidence="1">
    <location>
        <begin position="73"/>
        <end position="95"/>
    </location>
</feature>
<keyword evidence="1" id="KW-1133">Transmembrane helix</keyword>
<feature type="transmembrane region" description="Helical" evidence="1">
    <location>
        <begin position="101"/>
        <end position="121"/>
    </location>
</feature>
<keyword evidence="3" id="KW-1185">Reference proteome</keyword>
<evidence type="ECO:0000313" key="2">
    <source>
        <dbReference type="EMBL" id="GAA4551681.1"/>
    </source>
</evidence>
<evidence type="ECO:0000313" key="3">
    <source>
        <dbReference type="Proteomes" id="UP001501598"/>
    </source>
</evidence>
<comment type="caution">
    <text evidence="2">The sequence shown here is derived from an EMBL/GenBank/DDBJ whole genome shotgun (WGS) entry which is preliminary data.</text>
</comment>
<feature type="transmembrane region" description="Helical" evidence="1">
    <location>
        <begin position="20"/>
        <end position="52"/>
    </location>
</feature>
<gene>
    <name evidence="2" type="ORF">GCM10023175_44000</name>
</gene>
<dbReference type="RefSeq" id="WP_345421682.1">
    <property type="nucleotide sequence ID" value="NZ_BAABGT010000069.1"/>
</dbReference>
<feature type="transmembrane region" description="Helical" evidence="1">
    <location>
        <begin position="126"/>
        <end position="145"/>
    </location>
</feature>
<evidence type="ECO:0000256" key="1">
    <source>
        <dbReference type="SAM" id="Phobius"/>
    </source>
</evidence>
<feature type="transmembrane region" description="Helical" evidence="1">
    <location>
        <begin position="151"/>
        <end position="170"/>
    </location>
</feature>
<keyword evidence="1" id="KW-0472">Membrane</keyword>
<dbReference type="Proteomes" id="UP001501598">
    <property type="component" value="Unassembled WGS sequence"/>
</dbReference>
<sequence>MSRTLRAPAGIPLPQLEVLFAGAAWVAGSLGLGTGGGTLLMAAGLLGTGWLFTTVRRRHGRGARPPRDLRTRLIRIAVIVAVLLVGLGIGLPLIGNGWGELTVPLGGAVIGAGLIALSSVLVDRSFLAAGGALVVLGAAGALLALDTVGTSVPYGVVGLGGAVVLWAAAARRTGVLGELRERVGR</sequence>
<accession>A0ABP8RY51</accession>
<reference evidence="3" key="1">
    <citation type="journal article" date="2019" name="Int. J. Syst. Evol. Microbiol.">
        <title>The Global Catalogue of Microorganisms (GCM) 10K type strain sequencing project: providing services to taxonomists for standard genome sequencing and annotation.</title>
        <authorList>
            <consortium name="The Broad Institute Genomics Platform"/>
            <consortium name="The Broad Institute Genome Sequencing Center for Infectious Disease"/>
            <person name="Wu L."/>
            <person name="Ma J."/>
        </authorList>
    </citation>
    <scope>NUCLEOTIDE SEQUENCE [LARGE SCALE GENOMIC DNA]</scope>
    <source>
        <strain evidence="3">JCM 17906</strain>
    </source>
</reference>
<name>A0ABP8RY51_9PSEU</name>
<keyword evidence="1" id="KW-0812">Transmembrane</keyword>